<sequence>MVFGRSPVSVHRVAKRREQEHFEVDFRCWRRFTQRDEASLGSSVFERQPRVHPCGAREVYMVNLKTMTLHSVYWEEPVWPDTSPPTLPPLPVDPYLCPFGPCDCELLEGAFEELRRELDSGPIDCELEDTPEHSKSIVQFTVTEKKKSAKRSTTSSSLPEPLTLDDFVIEHALYDTAKRLRLQVYRGYPVVEEPPADDDIPEDSPVWLCFLIHGIGEMLYNRGHVPEIGAPRCRSHCWRYRQLFGEKLKEDLNVTPEGVPARIELIPIEWGLSVHDSALDDQLESITLTSCGRVRTFANLAISDAFLYSQPARREGILDYVVKSMRQKFHLFCQNNPTFHPDVRLYHLAGQHYSAPLLVGSVIAFDLLARQPPPESGEESSAPRKSTTDGSTDHTLAGASTLTHDDLNDRSPDSPNGHVGVSDCAASDDFQLPFCPRVLFLLGSPLGLFLTIRSELLPGGALPTCRRVFNIFHPNDCVAYRVEPLVAPELSEVSPMYIPHRGGHRLHVAVKRLHSDVGSAFSNVGSTISRWFAEPTQEQAAEQERKNKIECALRDSIPNVKLNQGRRIDWVIQESVTEAASELWSAFGSHFSYWRHEDVISFIVDQLVWCSEDDKQWRDKKNSFF</sequence>
<dbReference type="EMBL" id="JABANP010000555">
    <property type="protein sequence ID" value="KAF4680978.1"/>
    <property type="molecule type" value="Genomic_DNA"/>
</dbReference>
<dbReference type="SMART" id="SM01127">
    <property type="entry name" value="DDHD"/>
    <property type="match status" value="1"/>
</dbReference>
<dbReference type="PROSITE" id="PS51043">
    <property type="entry name" value="DDHD"/>
    <property type="match status" value="1"/>
</dbReference>
<evidence type="ECO:0000313" key="3">
    <source>
        <dbReference type="EMBL" id="KAF4680978.1"/>
    </source>
</evidence>
<dbReference type="InterPro" id="IPR004177">
    <property type="entry name" value="DDHD_dom"/>
</dbReference>
<dbReference type="GO" id="GO:0005737">
    <property type="term" value="C:cytoplasm"/>
    <property type="evidence" value="ECO:0007669"/>
    <property type="project" value="TreeGrafter"/>
</dbReference>
<evidence type="ECO:0000256" key="1">
    <source>
        <dbReference type="SAM" id="MobiDB-lite"/>
    </source>
</evidence>
<evidence type="ECO:0000259" key="2">
    <source>
        <dbReference type="PROSITE" id="PS51043"/>
    </source>
</evidence>
<feature type="compositionally biased region" description="Polar residues" evidence="1">
    <location>
        <begin position="383"/>
        <end position="402"/>
    </location>
</feature>
<feature type="domain" description="DDHD" evidence="2">
    <location>
        <begin position="432"/>
        <end position="609"/>
    </location>
</feature>
<comment type="caution">
    <text evidence="3">The sequence shown here is derived from an EMBL/GenBank/DDBJ whole genome shotgun (WGS) entry which is preliminary data.</text>
</comment>
<proteinExistence type="predicted"/>
<dbReference type="Proteomes" id="UP000541610">
    <property type="component" value="Unassembled WGS sequence"/>
</dbReference>
<dbReference type="InterPro" id="IPR058055">
    <property type="entry name" value="PA-PLA1"/>
</dbReference>
<accession>A0A7J6NAR0</accession>
<evidence type="ECO:0000313" key="4">
    <source>
        <dbReference type="Proteomes" id="UP000541610"/>
    </source>
</evidence>
<dbReference type="PANTHER" id="PTHR23509:SF10">
    <property type="entry name" value="LD21067P"/>
    <property type="match status" value="1"/>
</dbReference>
<name>A0A7J6NAR0_PEROL</name>
<feature type="compositionally biased region" description="Basic and acidic residues" evidence="1">
    <location>
        <begin position="403"/>
        <end position="412"/>
    </location>
</feature>
<gene>
    <name evidence="3" type="ORF">FOZ60_012749</name>
</gene>
<reference evidence="3 4" key="1">
    <citation type="submission" date="2020-04" db="EMBL/GenBank/DDBJ databases">
        <title>Perkinsus olseni comparative genomics.</title>
        <authorList>
            <person name="Bogema D.R."/>
        </authorList>
    </citation>
    <scope>NUCLEOTIDE SEQUENCE [LARGE SCALE GENOMIC DNA]</scope>
    <source>
        <strain evidence="3">00978-12</strain>
    </source>
</reference>
<dbReference type="GO" id="GO:0046872">
    <property type="term" value="F:metal ion binding"/>
    <property type="evidence" value="ECO:0007669"/>
    <property type="project" value="InterPro"/>
</dbReference>
<organism evidence="3 4">
    <name type="scientific">Perkinsus olseni</name>
    <name type="common">Perkinsus atlanticus</name>
    <dbReference type="NCBI Taxonomy" id="32597"/>
    <lineage>
        <taxon>Eukaryota</taxon>
        <taxon>Sar</taxon>
        <taxon>Alveolata</taxon>
        <taxon>Perkinsozoa</taxon>
        <taxon>Perkinsea</taxon>
        <taxon>Perkinsida</taxon>
        <taxon>Perkinsidae</taxon>
        <taxon>Perkinsus</taxon>
    </lineage>
</organism>
<protein>
    <recommendedName>
        <fullName evidence="2">DDHD domain-containing protein</fullName>
    </recommendedName>
</protein>
<dbReference type="AlphaFoldDB" id="A0A7J6NAR0"/>
<dbReference type="PANTHER" id="PTHR23509">
    <property type="entry name" value="PA-PL1 PHOSPHOLIPASE FAMILY"/>
    <property type="match status" value="1"/>
</dbReference>
<feature type="region of interest" description="Disordered" evidence="1">
    <location>
        <begin position="372"/>
        <end position="420"/>
    </location>
</feature>
<dbReference type="OrthoDB" id="69269at2759"/>
<dbReference type="GO" id="GO:0004620">
    <property type="term" value="F:phospholipase activity"/>
    <property type="evidence" value="ECO:0007669"/>
    <property type="project" value="TreeGrafter"/>
</dbReference>
<dbReference type="Pfam" id="PF02862">
    <property type="entry name" value="DDHD"/>
    <property type="match status" value="1"/>
</dbReference>